<dbReference type="PANTHER" id="PTHR43795">
    <property type="entry name" value="BIFUNCTIONAL ASPARTATE AMINOTRANSFERASE AND GLUTAMATE/ASPARTATE-PREPHENATE AMINOTRANSFERASE-RELATED"/>
    <property type="match status" value="1"/>
</dbReference>
<dbReference type="Gene3D" id="3.90.1150.10">
    <property type="entry name" value="Aspartate Aminotransferase, domain 1"/>
    <property type="match status" value="1"/>
</dbReference>
<dbReference type="OrthoDB" id="7042322at2759"/>
<evidence type="ECO:0000313" key="5">
    <source>
        <dbReference type="Proteomes" id="UP000664169"/>
    </source>
</evidence>
<organism evidence="4 5">
    <name type="scientific">Gomphillus americanus</name>
    <dbReference type="NCBI Taxonomy" id="1940652"/>
    <lineage>
        <taxon>Eukaryota</taxon>
        <taxon>Fungi</taxon>
        <taxon>Dikarya</taxon>
        <taxon>Ascomycota</taxon>
        <taxon>Pezizomycotina</taxon>
        <taxon>Lecanoromycetes</taxon>
        <taxon>OSLEUM clade</taxon>
        <taxon>Ostropomycetidae</taxon>
        <taxon>Ostropales</taxon>
        <taxon>Graphidaceae</taxon>
        <taxon>Gomphilloideae</taxon>
        <taxon>Gomphillus</taxon>
    </lineage>
</organism>
<evidence type="ECO:0000313" key="4">
    <source>
        <dbReference type="EMBL" id="CAF9919948.1"/>
    </source>
</evidence>
<dbReference type="AlphaFoldDB" id="A0A8H3FDC4"/>
<dbReference type="GO" id="GO:0006520">
    <property type="term" value="P:amino acid metabolic process"/>
    <property type="evidence" value="ECO:0007669"/>
    <property type="project" value="TreeGrafter"/>
</dbReference>
<dbReference type="EMBL" id="CAJPDQ010000015">
    <property type="protein sequence ID" value="CAF9919948.1"/>
    <property type="molecule type" value="Genomic_DNA"/>
</dbReference>
<accession>A0A8H3FDC4</accession>
<comment type="caution">
    <text evidence="4">The sequence shown here is derived from an EMBL/GenBank/DDBJ whole genome shotgun (WGS) entry which is preliminary data.</text>
</comment>
<name>A0A8H3FDC4_9LECA</name>
<dbReference type="PRINTS" id="PR00753">
    <property type="entry name" value="ACCSYNTHASE"/>
</dbReference>
<evidence type="ECO:0000256" key="2">
    <source>
        <dbReference type="ARBA" id="ARBA00022898"/>
    </source>
</evidence>
<dbReference type="InterPro" id="IPR015424">
    <property type="entry name" value="PyrdxlP-dep_Trfase"/>
</dbReference>
<protein>
    <recommendedName>
        <fullName evidence="3">Aminotransferase class I/classII large domain-containing protein</fullName>
    </recommendedName>
</protein>
<reference evidence="4" key="1">
    <citation type="submission" date="2021-03" db="EMBL/GenBank/DDBJ databases">
        <authorList>
            <person name="Tagirdzhanova G."/>
        </authorList>
    </citation>
    <scope>NUCLEOTIDE SEQUENCE</scope>
</reference>
<dbReference type="GO" id="GO:0008483">
    <property type="term" value="F:transaminase activity"/>
    <property type="evidence" value="ECO:0007669"/>
    <property type="project" value="TreeGrafter"/>
</dbReference>
<comment type="similarity">
    <text evidence="1">Belongs to the class-I pyridoxal-phosphate-dependent aminotransferase family.</text>
</comment>
<dbReference type="InterPro" id="IPR015422">
    <property type="entry name" value="PyrdxlP-dep_Trfase_small"/>
</dbReference>
<evidence type="ECO:0000259" key="3">
    <source>
        <dbReference type="Pfam" id="PF00155"/>
    </source>
</evidence>
<dbReference type="Gene3D" id="3.40.640.10">
    <property type="entry name" value="Type I PLP-dependent aspartate aminotransferase-like (Major domain)"/>
    <property type="match status" value="1"/>
</dbReference>
<keyword evidence="2" id="KW-0663">Pyridoxal phosphate</keyword>
<sequence>MNAEASELSDGARLLSSRGFDAQSERGWTKVVELISDVYDEKTNPNGYISLGIAENRLMHKELTRYINGSFKLPERMLTYADGGFGSRELRATLAQFLTEHLKSREPIPQENVICFPGVTLGIESIATMIANPGEGILLGRPYYNSFVHDIGLRAGVKTVEVSFGSVDQFTEESVVKYEEALLQAQRDGIKVRGVILCSPHNPLGRCYPRNVLIEFLKLCQRYQIHLISDEIYAFSVWENKDYPEAVSFTSILQVNSSDIVDPNLLHVLWGISKDFGANGLRIGCVITVNEPMRVAMIAHSLFTYPSGATDKMVVDLLSDSTFVRSYIKENQARMAHAYAHTVSFLKQKKLPYYEGSNAAFFIWIELRTAYLKNHGRSTEVSPTEGAEIDRELHNKLLENRVFIGKGSAYGDEFGGRFRIVFTHSDDHLNKGLEKIWQVVGGNRCT</sequence>
<dbReference type="Pfam" id="PF00155">
    <property type="entry name" value="Aminotran_1_2"/>
    <property type="match status" value="1"/>
</dbReference>
<dbReference type="InterPro" id="IPR004839">
    <property type="entry name" value="Aminotransferase_I/II_large"/>
</dbReference>
<keyword evidence="5" id="KW-1185">Reference proteome</keyword>
<dbReference type="GO" id="GO:0030170">
    <property type="term" value="F:pyridoxal phosphate binding"/>
    <property type="evidence" value="ECO:0007669"/>
    <property type="project" value="InterPro"/>
</dbReference>
<dbReference type="Proteomes" id="UP000664169">
    <property type="component" value="Unassembled WGS sequence"/>
</dbReference>
<dbReference type="SUPFAM" id="SSF53383">
    <property type="entry name" value="PLP-dependent transferases"/>
    <property type="match status" value="1"/>
</dbReference>
<evidence type="ECO:0000256" key="1">
    <source>
        <dbReference type="ARBA" id="ARBA00007441"/>
    </source>
</evidence>
<dbReference type="PROSITE" id="PS00105">
    <property type="entry name" value="AA_TRANSFER_CLASS_1"/>
    <property type="match status" value="1"/>
</dbReference>
<proteinExistence type="inferred from homology"/>
<feature type="domain" description="Aminotransferase class I/classII large" evidence="3">
    <location>
        <begin position="86"/>
        <end position="436"/>
    </location>
</feature>
<dbReference type="InterPro" id="IPR015421">
    <property type="entry name" value="PyrdxlP-dep_Trfase_major"/>
</dbReference>
<dbReference type="CDD" id="cd00609">
    <property type="entry name" value="AAT_like"/>
    <property type="match status" value="1"/>
</dbReference>
<dbReference type="InterPro" id="IPR004838">
    <property type="entry name" value="NHTrfase_class1_PyrdxlP-BS"/>
</dbReference>
<gene>
    <name evidence="4" type="ORF">GOMPHAMPRED_001936</name>
</gene>
<dbReference type="InterPro" id="IPR050478">
    <property type="entry name" value="Ethylene_sulfur-biosynth"/>
</dbReference>
<dbReference type="PANTHER" id="PTHR43795:SF63">
    <property type="entry name" value="PUTATIVE (AFU_ORTHOLOGUE AFUA_4G00630)-RELATED"/>
    <property type="match status" value="1"/>
</dbReference>